<accession>A0A510NVZ8</accession>
<feature type="domain" description="Nephrocystin 3-like N-terminal" evidence="4">
    <location>
        <begin position="185"/>
        <end position="350"/>
    </location>
</feature>
<feature type="repeat" description="ANK" evidence="2">
    <location>
        <begin position="1097"/>
        <end position="1132"/>
    </location>
</feature>
<dbReference type="SMART" id="SM00248">
    <property type="entry name" value="ANK"/>
    <property type="match status" value="15"/>
</dbReference>
<evidence type="ECO:0000259" key="4">
    <source>
        <dbReference type="Pfam" id="PF24883"/>
    </source>
</evidence>
<feature type="domain" description="GPI inositol-deacylase winged helix" evidence="3">
    <location>
        <begin position="457"/>
        <end position="537"/>
    </location>
</feature>
<dbReference type="Gene3D" id="1.25.40.20">
    <property type="entry name" value="Ankyrin repeat-containing domain"/>
    <property type="match status" value="4"/>
</dbReference>
<dbReference type="Proteomes" id="UP000053095">
    <property type="component" value="Unassembled WGS sequence"/>
</dbReference>
<feature type="repeat" description="ANK" evidence="2">
    <location>
        <begin position="1171"/>
        <end position="1205"/>
    </location>
</feature>
<feature type="repeat" description="ANK" evidence="2">
    <location>
        <begin position="872"/>
        <end position="904"/>
    </location>
</feature>
<dbReference type="Pfam" id="PF12796">
    <property type="entry name" value="Ank_2"/>
    <property type="match status" value="4"/>
</dbReference>
<feature type="repeat" description="ANK" evidence="2">
    <location>
        <begin position="808"/>
        <end position="836"/>
    </location>
</feature>
<sequence>MSFGYSIGDFVTLLELTNRIRKRFIRAPVEFRQISEDIKKLGVVLQDIDDFESEEGLNPQQKASIGQISQACHSVLTDLEQMLNKYQELDHEMNTLGKKTRRVWKRLQWDQSKINDFRKRIDSYMILFSNVIARLNGNVILAMKDGVDRLCQHQEDEEIQAILEWLTPIDYTAQQNDILGQREEGTGQWLLERDEFKSWASTKQQTLFCLGIPGAGKTTLASIIIDHLEQKFHADPDVGIAYIYCNFQSTPDLNIQDLLASLVKQLIQRQSVLPKAVVDMYRNHGKKNTRPRTDELASCLRSVASDLSTAFIVVDALDECATDYGLREKLLQGIFTLQAQCNINFLATSRHIPEIMVEFDRQTWLEIRADPSDVKAYLRSQLSTFPLFLLQNQDLINEIITTITESVDGMFLLAKLHLGSLKGKSSPKAIRTALRKLHTGSEAYDHAYKDAMERIEQQGTEKKDLAKNILSWITCAKRRLTIDELVHAVAVEIGLSYLDEENLSDMQYMISVCAGLVAVDEESGIIRLIHYTTQEYFGRTWQTWFPTAHRYIAMISLTYLSFDQFATGPCANWEEYRDRLQENPVYHYAARYWGYHAKEAYSEVKGLVDRFFQCTSTLTSAAQVLSLERNFRSCIPLAYKGVSGLHIASWFGLDVKVKELLEDPRYHNAADNRGRTALHWAIRNAQALTVELLIREGVDVNLADENSRTALHYAASQGDNRLIQLLVKNGAYLEVVDKSGQTPFLTAADYVKIASVQELLSYDIAINAVNPKNQNALHLAILAAKDETPRLVGILLAHGICPTLCDVKNMTPVHYAVAIGNLKIVQMFLEEGVDINFGIERKCWAKGMKAGRSFYVLDQSLEKTNADLRDAVGLTPLHFAAYTGRCAMTEYLLTKGAKPNVRCSNDGDTPLHIALRRGLSNKNYEDAWTNISWMIETEFIAHDETVCDEERSFWHEQELYHYINKERLEVVNMLLASIDIDVNIQNIHLDTPLHTMASIFYGGPHSDTIVTQLLQKGADPLKRNRKGQTALHLACEAGDLIAVDLFLNAGCSITTEDAEGLTALHYTVRANRYELAKFILDRYKDIAPELCVSADKQGRTLLHHYLQSQSDPQVHMITLLLDQGANVNCIDLDENSPLSTYLRTPRTFGDRTAISRFLLKRGADPLWTDGYGQTLAHVAMNNYEAEVGVLELLNAYGVDLSMKDKQGRSFLHYGAIYGSLTDRIMPFLLRNRLDGIYEGDLEDKSPLMYAAAGAEAARQGRRRAGKYCPRGWRRSWKVLKQMENHPI</sequence>
<evidence type="ECO:0000313" key="6">
    <source>
        <dbReference type="Proteomes" id="UP000053095"/>
    </source>
</evidence>
<feature type="repeat" description="ANK" evidence="2">
    <location>
        <begin position="673"/>
        <end position="705"/>
    </location>
</feature>
<feature type="repeat" description="ANK" evidence="2">
    <location>
        <begin position="706"/>
        <end position="738"/>
    </location>
</feature>
<dbReference type="EMBL" id="DF933814">
    <property type="protein sequence ID" value="GAM36431.1"/>
    <property type="molecule type" value="Genomic_DNA"/>
</dbReference>
<proteinExistence type="predicted"/>
<dbReference type="SUPFAM" id="SSF48403">
    <property type="entry name" value="Ankyrin repeat"/>
    <property type="match status" value="2"/>
</dbReference>
<evidence type="ECO:0000313" key="5">
    <source>
        <dbReference type="EMBL" id="GAM36431.1"/>
    </source>
</evidence>
<dbReference type="Pfam" id="PF00023">
    <property type="entry name" value="Ank"/>
    <property type="match status" value="1"/>
</dbReference>
<keyword evidence="1" id="KW-0677">Repeat</keyword>
<gene>
    <name evidence="5" type="ORF">TCE0_018r05517</name>
</gene>
<evidence type="ECO:0000256" key="2">
    <source>
        <dbReference type="PROSITE-ProRule" id="PRU00023"/>
    </source>
</evidence>
<keyword evidence="2" id="KW-0040">ANK repeat</keyword>
<feature type="repeat" description="ANK" evidence="2">
    <location>
        <begin position="1026"/>
        <end position="1058"/>
    </location>
</feature>
<dbReference type="InterPro" id="IPR056884">
    <property type="entry name" value="NPHP3-like_N"/>
</dbReference>
<dbReference type="PRINTS" id="PR01415">
    <property type="entry name" value="ANKYRIN"/>
</dbReference>
<dbReference type="Pfam" id="PF22939">
    <property type="entry name" value="WHD_GPIID"/>
    <property type="match status" value="1"/>
</dbReference>
<dbReference type="InterPro" id="IPR036770">
    <property type="entry name" value="Ankyrin_rpt-contain_sf"/>
</dbReference>
<dbReference type="Gene3D" id="3.40.50.300">
    <property type="entry name" value="P-loop containing nucleotide triphosphate hydrolases"/>
    <property type="match status" value="1"/>
</dbReference>
<dbReference type="InterPro" id="IPR054471">
    <property type="entry name" value="GPIID_WHD"/>
</dbReference>
<organism evidence="5 6">
    <name type="scientific">Talaromyces pinophilus</name>
    <name type="common">Penicillium pinophilum</name>
    <dbReference type="NCBI Taxonomy" id="128442"/>
    <lineage>
        <taxon>Eukaryota</taxon>
        <taxon>Fungi</taxon>
        <taxon>Dikarya</taxon>
        <taxon>Ascomycota</taxon>
        <taxon>Pezizomycotina</taxon>
        <taxon>Eurotiomycetes</taxon>
        <taxon>Eurotiomycetidae</taxon>
        <taxon>Eurotiales</taxon>
        <taxon>Trichocomaceae</taxon>
        <taxon>Talaromyces</taxon>
        <taxon>Talaromyces sect. Talaromyces</taxon>
    </lineage>
</organism>
<dbReference type="Pfam" id="PF24883">
    <property type="entry name" value="NPHP3_N"/>
    <property type="match status" value="1"/>
</dbReference>
<reference evidence="6" key="1">
    <citation type="journal article" date="2015" name="Genome Announc.">
        <title>Draft genome sequence of Talaromyces cellulolyticus strain Y-94, a source of lignocellulosic biomass-degrading enzymes.</title>
        <authorList>
            <person name="Fujii T."/>
            <person name="Koike H."/>
            <person name="Sawayama S."/>
            <person name="Yano S."/>
            <person name="Inoue H."/>
        </authorList>
    </citation>
    <scope>NUCLEOTIDE SEQUENCE [LARGE SCALE GENOMIC DNA]</scope>
    <source>
        <strain evidence="6">Y-94</strain>
    </source>
</reference>
<evidence type="ECO:0000256" key="1">
    <source>
        <dbReference type="ARBA" id="ARBA00022737"/>
    </source>
</evidence>
<dbReference type="InterPro" id="IPR002110">
    <property type="entry name" value="Ankyrin_rpt"/>
</dbReference>
<dbReference type="PROSITE" id="PS50297">
    <property type="entry name" value="ANK_REP_REGION"/>
    <property type="match status" value="5"/>
</dbReference>
<keyword evidence="6" id="KW-1185">Reference proteome</keyword>
<dbReference type="InterPro" id="IPR027417">
    <property type="entry name" value="P-loop_NTPase"/>
</dbReference>
<dbReference type="PANTHER" id="PTHR10039">
    <property type="entry name" value="AMELOGENIN"/>
    <property type="match status" value="1"/>
</dbReference>
<dbReference type="PROSITE" id="PS50088">
    <property type="entry name" value="ANK_REPEAT"/>
    <property type="match status" value="7"/>
</dbReference>
<dbReference type="PANTHER" id="PTHR10039:SF15">
    <property type="entry name" value="NACHT DOMAIN-CONTAINING PROTEIN"/>
    <property type="match status" value="1"/>
</dbReference>
<protein>
    <submittedName>
        <fullName evidence="5">Uncharacterized protein</fullName>
    </submittedName>
</protein>
<name>A0A510NVZ8_TALPI</name>
<evidence type="ECO:0000259" key="3">
    <source>
        <dbReference type="Pfam" id="PF22939"/>
    </source>
</evidence>
<dbReference type="SUPFAM" id="SSF52540">
    <property type="entry name" value="P-loop containing nucleoside triphosphate hydrolases"/>
    <property type="match status" value="1"/>
</dbReference>